<dbReference type="Pfam" id="PF01082">
    <property type="entry name" value="Cu2_monooxygen"/>
    <property type="match status" value="1"/>
</dbReference>
<feature type="binding site" evidence="11">
    <location>
        <position position="253"/>
    </location>
    <ligand>
        <name>Cu(2+)</name>
        <dbReference type="ChEBI" id="CHEBI:29036"/>
        <label>1</label>
        <note>catalytic</note>
    </ligand>
</feature>
<evidence type="ECO:0000256" key="9">
    <source>
        <dbReference type="ARBA" id="ARBA00023180"/>
    </source>
</evidence>
<feature type="disulfide bond" evidence="12">
    <location>
        <begin position="232"/>
        <end position="254"/>
    </location>
</feature>
<evidence type="ECO:0000256" key="11">
    <source>
        <dbReference type="PIRSR" id="PIRSR600720-2"/>
    </source>
</evidence>
<evidence type="ECO:0000259" key="13">
    <source>
        <dbReference type="Pfam" id="PF01082"/>
    </source>
</evidence>
<keyword evidence="2 11" id="KW-0479">Metal-binding</keyword>
<name>A0AAD9IKY3_PROWI</name>
<keyword evidence="4" id="KW-0862">Zinc</keyword>
<feature type="binding site" evidence="11">
    <location>
        <position position="103"/>
    </location>
    <ligand>
        <name>Cu(2+)</name>
        <dbReference type="ChEBI" id="CHEBI:29036"/>
        <label>1</label>
        <note>catalytic</note>
    </ligand>
</feature>
<dbReference type="SUPFAM" id="SSF49742">
    <property type="entry name" value="PHM/PNGase F"/>
    <property type="match status" value="2"/>
</dbReference>
<keyword evidence="6 11" id="KW-0186">Copper</keyword>
<evidence type="ECO:0000256" key="1">
    <source>
        <dbReference type="ARBA" id="ARBA00012689"/>
    </source>
</evidence>
<evidence type="ECO:0000313" key="15">
    <source>
        <dbReference type="EMBL" id="KAK2080406.1"/>
    </source>
</evidence>
<dbReference type="InterPro" id="IPR036939">
    <property type="entry name" value="Cu2_ascorb_mOase_N_sf"/>
</dbReference>
<evidence type="ECO:0000256" key="6">
    <source>
        <dbReference type="ARBA" id="ARBA00023008"/>
    </source>
</evidence>
<feature type="binding site" evidence="11">
    <location>
        <position position="172"/>
    </location>
    <ligand>
        <name>Cu(2+)</name>
        <dbReference type="ChEBI" id="CHEBI:29036"/>
        <label>1</label>
        <note>catalytic</note>
    </ligand>
</feature>
<dbReference type="GO" id="GO:0016020">
    <property type="term" value="C:membrane"/>
    <property type="evidence" value="ECO:0007669"/>
    <property type="project" value="InterPro"/>
</dbReference>
<feature type="binding site" evidence="11">
    <location>
        <position position="35"/>
    </location>
    <ligand>
        <name>Cu(2+)</name>
        <dbReference type="ChEBI" id="CHEBI:29036"/>
        <label>1</label>
        <note>catalytic</note>
    </ligand>
</feature>
<evidence type="ECO:0000256" key="2">
    <source>
        <dbReference type="ARBA" id="ARBA00022723"/>
    </source>
</evidence>
<feature type="disulfide bond" evidence="12">
    <location>
        <begin position="41"/>
        <end position="60"/>
    </location>
</feature>
<dbReference type="EMBL" id="JASFZW010000001">
    <property type="protein sequence ID" value="KAK2080406.1"/>
    <property type="molecule type" value="Genomic_DNA"/>
</dbReference>
<keyword evidence="8 12" id="KW-1015">Disulfide bond</keyword>
<dbReference type="InterPro" id="IPR024548">
    <property type="entry name" value="Cu2_monoox_C"/>
</dbReference>
<evidence type="ECO:0000256" key="3">
    <source>
        <dbReference type="ARBA" id="ARBA00022729"/>
    </source>
</evidence>
<dbReference type="InterPro" id="IPR000323">
    <property type="entry name" value="Cu2_ascorb_mOase_N"/>
</dbReference>
<evidence type="ECO:0000256" key="4">
    <source>
        <dbReference type="ARBA" id="ARBA00022833"/>
    </source>
</evidence>
<dbReference type="Pfam" id="PF03712">
    <property type="entry name" value="Cu2_monoox_C"/>
    <property type="match status" value="1"/>
</dbReference>
<keyword evidence="16" id="KW-1185">Reference proteome</keyword>
<reference evidence="15" key="1">
    <citation type="submission" date="2021-01" db="EMBL/GenBank/DDBJ databases">
        <authorList>
            <person name="Eckstrom K.M.E."/>
        </authorList>
    </citation>
    <scope>NUCLEOTIDE SEQUENCE</scope>
    <source>
        <strain evidence="15">UVCC 0001</strain>
    </source>
</reference>
<dbReference type="Proteomes" id="UP001255856">
    <property type="component" value="Unassembled WGS sequence"/>
</dbReference>
<dbReference type="GO" id="GO:0005507">
    <property type="term" value="F:copper ion binding"/>
    <property type="evidence" value="ECO:0007669"/>
    <property type="project" value="InterPro"/>
</dbReference>
<dbReference type="InterPro" id="IPR014784">
    <property type="entry name" value="Cu2_ascorb_mOase-like_C"/>
</dbReference>
<dbReference type="PROSITE" id="PS00084">
    <property type="entry name" value="CU2_MONOOXYGENASE_1"/>
    <property type="match status" value="1"/>
</dbReference>
<comment type="catalytic activity">
    <reaction evidence="10">
        <text>a [peptide]-C-terminal glycine + 2 L-ascorbate + O2 = a [peptide]-C-terminal (2S)-2-hydroxyglycine + 2 monodehydro-L-ascorbate radical + H2O</text>
        <dbReference type="Rhea" id="RHEA:21452"/>
        <dbReference type="Rhea" id="RHEA-COMP:13486"/>
        <dbReference type="Rhea" id="RHEA-COMP:15321"/>
        <dbReference type="ChEBI" id="CHEBI:15377"/>
        <dbReference type="ChEBI" id="CHEBI:15379"/>
        <dbReference type="ChEBI" id="CHEBI:38290"/>
        <dbReference type="ChEBI" id="CHEBI:59513"/>
        <dbReference type="ChEBI" id="CHEBI:137000"/>
        <dbReference type="ChEBI" id="CHEBI:142768"/>
        <dbReference type="EC" id="1.14.17.3"/>
    </reaction>
</comment>
<keyword evidence="5" id="KW-0560">Oxidoreductase</keyword>
<comment type="cofactor">
    <cofactor evidence="11">
        <name>Cu(2+)</name>
        <dbReference type="ChEBI" id="CHEBI:29036"/>
    </cofactor>
    <text evidence="11">Binds 2 Cu(2+) ions per subunit.</text>
</comment>
<evidence type="ECO:0000256" key="7">
    <source>
        <dbReference type="ARBA" id="ARBA00023033"/>
    </source>
</evidence>
<dbReference type="GO" id="GO:0006518">
    <property type="term" value="P:peptide metabolic process"/>
    <property type="evidence" value="ECO:0007669"/>
    <property type="project" value="InterPro"/>
</dbReference>
<keyword evidence="3" id="KW-0732">Signal</keyword>
<feature type="domain" description="Copper type II ascorbate-dependent monooxygenase N-terminal" evidence="13">
    <location>
        <begin position="2"/>
        <end position="107"/>
    </location>
</feature>
<dbReference type="InterPro" id="IPR020611">
    <property type="entry name" value="Cu2_ascorb_mOase_CS-1"/>
</dbReference>
<evidence type="ECO:0000259" key="14">
    <source>
        <dbReference type="Pfam" id="PF03712"/>
    </source>
</evidence>
<proteinExistence type="predicted"/>
<gene>
    <name evidence="15" type="ORF">QBZ16_000259</name>
</gene>
<keyword evidence="7" id="KW-0503">Monooxygenase</keyword>
<evidence type="ECO:0000313" key="16">
    <source>
        <dbReference type="Proteomes" id="UP001255856"/>
    </source>
</evidence>
<dbReference type="PANTHER" id="PTHR10680:SF14">
    <property type="entry name" value="PEPTIDYL-GLYCINE ALPHA-AMIDATING MONOOXYGENASE"/>
    <property type="match status" value="1"/>
</dbReference>
<dbReference type="InterPro" id="IPR000720">
    <property type="entry name" value="PHM/PAL"/>
</dbReference>
<evidence type="ECO:0000256" key="5">
    <source>
        <dbReference type="ARBA" id="ARBA00023002"/>
    </source>
</evidence>
<comment type="caution">
    <text evidence="15">The sequence shown here is derived from an EMBL/GenBank/DDBJ whole genome shotgun (WGS) entry which is preliminary data.</text>
</comment>
<organism evidence="15 16">
    <name type="scientific">Prototheca wickerhamii</name>
    <dbReference type="NCBI Taxonomy" id="3111"/>
    <lineage>
        <taxon>Eukaryota</taxon>
        <taxon>Viridiplantae</taxon>
        <taxon>Chlorophyta</taxon>
        <taxon>core chlorophytes</taxon>
        <taxon>Trebouxiophyceae</taxon>
        <taxon>Chlorellales</taxon>
        <taxon>Chlorellaceae</taxon>
        <taxon>Prototheca</taxon>
    </lineage>
</organism>
<sequence length="698" mass="72705">MEEDSYLCTIVPLPANQSLQLVEFTPLAEASRVHHMLLFGCAGAELGRPEVWDCKMAKACPSRGVDNVLYGWGRNASPVALPEGAGVAVGAGTSMPVLVLQIHYLQPRPIDDAPAGLRLGMRRGAQPLAAGVWSFASRFSIPPGKPSYLVQNECCYAAAEPAVATAARVHTHAMGRRVSLELSSPGSAERRLAYAQDPLLPQGFYAMPGPQGGVEAATAPRILPGDRLRMTCDFDSTGKSAPVEAGHGAANEMCNLYLLFVSRLPQFAWCVDGAPAPSGAVARGAVAARAPADWAPPDGLGQAGGLALDHEGRLFAFMRAGREWTAASVAPGAETDFIQEPVLHLLDERTGRVLDGGSIAGGLFSLPHMVTRSLADGTLWLTDVAAHVAVQARLERGAGNATALRVLRELGVRGAHGDGSDARLCRPTQVAVARDGTVYVGDGYCAGRVAAFDGASGALIASFVLPGGAPLRLPHSLAIDECAGTLFVAEREAGFVRAFDRVTGELRGSWDVNRWGLPYALRLGPYGALHALAWDRRGSGATTLLVLGAGAGEVVATVPLPGLASAALAAVTHGMGEEGHTDQNHADQNHAVIVIGGGPPRPFASAVNVKETVATLDAAIQAARGGAGREQHFDAEPEARVAASWVPMPDGFALNSSALLSFAAGLSLLTVGAFLWRSGSLGRKGWARPSSRPRIISL</sequence>
<evidence type="ECO:0000256" key="10">
    <source>
        <dbReference type="ARBA" id="ARBA00048431"/>
    </source>
</evidence>
<dbReference type="Gene3D" id="2.60.120.230">
    <property type="match status" value="1"/>
</dbReference>
<dbReference type="Gene3D" id="2.60.120.310">
    <property type="entry name" value="Copper type II, ascorbate-dependent monooxygenase, N-terminal domain"/>
    <property type="match status" value="1"/>
</dbReference>
<evidence type="ECO:0000256" key="12">
    <source>
        <dbReference type="PIRSR" id="PIRSR600720-3"/>
    </source>
</evidence>
<dbReference type="InterPro" id="IPR011042">
    <property type="entry name" value="6-blade_b-propeller_TolB-like"/>
</dbReference>
<feature type="binding site" evidence="11">
    <location>
        <position position="170"/>
    </location>
    <ligand>
        <name>Cu(2+)</name>
        <dbReference type="ChEBI" id="CHEBI:29036"/>
        <label>1</label>
        <note>catalytic</note>
    </ligand>
</feature>
<dbReference type="PRINTS" id="PR00790">
    <property type="entry name" value="PAMONOXGNASE"/>
</dbReference>
<accession>A0AAD9IKY3</accession>
<dbReference type="Gene3D" id="2.120.10.30">
    <property type="entry name" value="TolB, C-terminal domain"/>
    <property type="match status" value="1"/>
</dbReference>
<keyword evidence="9" id="KW-0325">Glycoprotein</keyword>
<dbReference type="InterPro" id="IPR008977">
    <property type="entry name" value="PHM/PNGase_F_dom_sf"/>
</dbReference>
<dbReference type="PANTHER" id="PTHR10680">
    <property type="entry name" value="PEPTIDYL-GLYCINE ALPHA-AMIDATING MONOOXYGENASE"/>
    <property type="match status" value="1"/>
</dbReference>
<dbReference type="AlphaFoldDB" id="A0AAD9IKY3"/>
<feature type="disulfide bond" evidence="12">
    <location>
        <begin position="8"/>
        <end position="54"/>
    </location>
</feature>
<dbReference type="EC" id="1.14.17.3" evidence="1"/>
<protein>
    <recommendedName>
        <fullName evidence="1">peptidylglycine monooxygenase</fullName>
        <ecNumber evidence="1">1.14.17.3</ecNumber>
    </recommendedName>
</protein>
<dbReference type="SUPFAM" id="SSF63829">
    <property type="entry name" value="Calcium-dependent phosphotriesterase"/>
    <property type="match status" value="1"/>
</dbReference>
<feature type="binding site" evidence="11">
    <location>
        <position position="34"/>
    </location>
    <ligand>
        <name>Cu(2+)</name>
        <dbReference type="ChEBI" id="CHEBI:29036"/>
        <label>1</label>
        <note>catalytic</note>
    </ligand>
</feature>
<evidence type="ECO:0000256" key="8">
    <source>
        <dbReference type="ARBA" id="ARBA00023157"/>
    </source>
</evidence>
<dbReference type="GO" id="GO:0004504">
    <property type="term" value="F:peptidylglycine monooxygenase activity"/>
    <property type="evidence" value="ECO:0007669"/>
    <property type="project" value="UniProtKB-EC"/>
</dbReference>
<feature type="domain" description="Copper type II ascorbate-dependent monooxygenase C-terminal" evidence="14">
    <location>
        <begin position="137"/>
        <end position="271"/>
    </location>
</feature>